<organism evidence="2 3">
    <name type="scientific">Aureliella helgolandensis</name>
    <dbReference type="NCBI Taxonomy" id="2527968"/>
    <lineage>
        <taxon>Bacteria</taxon>
        <taxon>Pseudomonadati</taxon>
        <taxon>Planctomycetota</taxon>
        <taxon>Planctomycetia</taxon>
        <taxon>Pirellulales</taxon>
        <taxon>Pirellulaceae</taxon>
        <taxon>Aureliella</taxon>
    </lineage>
</organism>
<proteinExistence type="predicted"/>
<dbReference type="PANTHER" id="PTHR30093">
    <property type="entry name" value="GENERAL SECRETION PATHWAY PROTEIN G"/>
    <property type="match status" value="1"/>
</dbReference>
<dbReference type="AlphaFoldDB" id="A0A518GGR2"/>
<dbReference type="PANTHER" id="PTHR30093:SF2">
    <property type="entry name" value="TYPE II SECRETION SYSTEM PROTEIN H"/>
    <property type="match status" value="1"/>
</dbReference>
<dbReference type="NCBIfam" id="TIGR04294">
    <property type="entry name" value="pre_pil_HX9DG"/>
    <property type="match status" value="1"/>
</dbReference>
<dbReference type="InterPro" id="IPR027558">
    <property type="entry name" value="Pre_pil_HX9DG_C"/>
</dbReference>
<evidence type="ECO:0000313" key="3">
    <source>
        <dbReference type="Proteomes" id="UP000318017"/>
    </source>
</evidence>
<dbReference type="Gene3D" id="3.30.700.10">
    <property type="entry name" value="Glycoprotein, Type 4 Pilin"/>
    <property type="match status" value="1"/>
</dbReference>
<dbReference type="RefSeq" id="WP_197355833.1">
    <property type="nucleotide sequence ID" value="NZ_CP036298.1"/>
</dbReference>
<keyword evidence="3" id="KW-1185">Reference proteome</keyword>
<dbReference type="InterPro" id="IPR011453">
    <property type="entry name" value="DUF1559"/>
</dbReference>
<dbReference type="KEGG" id="ahel:Q31a_61670"/>
<dbReference type="Pfam" id="PF07596">
    <property type="entry name" value="SBP_bac_10"/>
    <property type="match status" value="1"/>
</dbReference>
<sequence length="319" mass="34444">MLKLNSARVCPRRAFTLVELLVVIAIIGILVGLLLPAVQAAREAARRMQCTNNLKQIGLAFHNFQDANGKLPTGARDGKDSAFTCCNATTVSGWSWSYKILPYIEQGNVYNLADDNDYGNTQNLVARAIIPSYTCPSRRNAQLWGSTPYFRSDYAGNAGERVGGGSDSISIGKRGVVVRTESNLDIRLEQIKDGTSNTIMVGEKALNPDRYGSDGGDNERWNNAGWDEDVIRWGAGSVSGVEYGIPPVQDLNAPTDTIAVVDAGGRSWTNWHPFFGSSHAGGSNAVFGDGSVRSISYNIDGETMRRISIANDGMPVGEF</sequence>
<evidence type="ECO:0000259" key="1">
    <source>
        <dbReference type="Pfam" id="PF07596"/>
    </source>
</evidence>
<reference evidence="2 3" key="1">
    <citation type="submission" date="2019-02" db="EMBL/GenBank/DDBJ databases">
        <title>Deep-cultivation of Planctomycetes and their phenomic and genomic characterization uncovers novel biology.</title>
        <authorList>
            <person name="Wiegand S."/>
            <person name="Jogler M."/>
            <person name="Boedeker C."/>
            <person name="Pinto D."/>
            <person name="Vollmers J."/>
            <person name="Rivas-Marin E."/>
            <person name="Kohn T."/>
            <person name="Peeters S.H."/>
            <person name="Heuer A."/>
            <person name="Rast P."/>
            <person name="Oberbeckmann S."/>
            <person name="Bunk B."/>
            <person name="Jeske O."/>
            <person name="Meyerdierks A."/>
            <person name="Storesund J.E."/>
            <person name="Kallscheuer N."/>
            <person name="Luecker S."/>
            <person name="Lage O.M."/>
            <person name="Pohl T."/>
            <person name="Merkel B.J."/>
            <person name="Hornburger P."/>
            <person name="Mueller R.-W."/>
            <person name="Bruemmer F."/>
            <person name="Labrenz M."/>
            <person name="Spormann A.M."/>
            <person name="Op den Camp H."/>
            <person name="Overmann J."/>
            <person name="Amann R."/>
            <person name="Jetten M.S.M."/>
            <person name="Mascher T."/>
            <person name="Medema M.H."/>
            <person name="Devos D.P."/>
            <person name="Kaster A.-K."/>
            <person name="Ovreas L."/>
            <person name="Rohde M."/>
            <person name="Galperin M.Y."/>
            <person name="Jogler C."/>
        </authorList>
    </citation>
    <scope>NUCLEOTIDE SEQUENCE [LARGE SCALE GENOMIC DNA]</scope>
    <source>
        <strain evidence="2 3">Q31a</strain>
    </source>
</reference>
<gene>
    <name evidence="2" type="ORF">Q31a_61670</name>
</gene>
<dbReference type="NCBIfam" id="TIGR02532">
    <property type="entry name" value="IV_pilin_GFxxxE"/>
    <property type="match status" value="1"/>
</dbReference>
<dbReference type="Proteomes" id="UP000318017">
    <property type="component" value="Chromosome"/>
</dbReference>
<dbReference type="Pfam" id="PF07963">
    <property type="entry name" value="N_methyl"/>
    <property type="match status" value="1"/>
</dbReference>
<name>A0A518GGR2_9BACT</name>
<dbReference type="InterPro" id="IPR012902">
    <property type="entry name" value="N_methyl_site"/>
</dbReference>
<feature type="domain" description="DUF1559" evidence="1">
    <location>
        <begin position="39"/>
        <end position="301"/>
    </location>
</feature>
<dbReference type="EMBL" id="CP036298">
    <property type="protein sequence ID" value="QDV27774.1"/>
    <property type="molecule type" value="Genomic_DNA"/>
</dbReference>
<dbReference type="SUPFAM" id="SSF54523">
    <property type="entry name" value="Pili subunits"/>
    <property type="match status" value="1"/>
</dbReference>
<dbReference type="InterPro" id="IPR045584">
    <property type="entry name" value="Pilin-like"/>
</dbReference>
<accession>A0A518GGR2</accession>
<protein>
    <recommendedName>
        <fullName evidence="1">DUF1559 domain-containing protein</fullName>
    </recommendedName>
</protein>
<evidence type="ECO:0000313" key="2">
    <source>
        <dbReference type="EMBL" id="QDV27774.1"/>
    </source>
</evidence>